<evidence type="ECO:0000256" key="1">
    <source>
        <dbReference type="SAM" id="MobiDB-lite"/>
    </source>
</evidence>
<feature type="region of interest" description="Disordered" evidence="1">
    <location>
        <begin position="64"/>
        <end position="90"/>
    </location>
</feature>
<organism evidence="2 3">
    <name type="scientific">Chlorella vulgaris</name>
    <name type="common">Green alga</name>
    <dbReference type="NCBI Taxonomy" id="3077"/>
    <lineage>
        <taxon>Eukaryota</taxon>
        <taxon>Viridiplantae</taxon>
        <taxon>Chlorophyta</taxon>
        <taxon>core chlorophytes</taxon>
        <taxon>Trebouxiophyceae</taxon>
        <taxon>Chlorellales</taxon>
        <taxon>Chlorellaceae</taxon>
        <taxon>Chlorella clade</taxon>
        <taxon>Chlorella</taxon>
    </lineage>
</organism>
<comment type="caution">
    <text evidence="2">The sequence shown here is derived from an EMBL/GenBank/DDBJ whole genome shotgun (WGS) entry which is preliminary data.</text>
</comment>
<accession>A0A9D4YYI6</accession>
<reference evidence="2" key="1">
    <citation type="journal article" date="2019" name="Plant J.">
        <title>Chlorella vulgaris genome assembly and annotation reveals the molecular basis for metabolic acclimation to high light conditions.</title>
        <authorList>
            <person name="Cecchin M."/>
            <person name="Marcolungo L."/>
            <person name="Rossato M."/>
            <person name="Girolomoni L."/>
            <person name="Cosentino E."/>
            <person name="Cuine S."/>
            <person name="Li-Beisson Y."/>
            <person name="Delledonne M."/>
            <person name="Ballottari M."/>
        </authorList>
    </citation>
    <scope>NUCLEOTIDE SEQUENCE</scope>
    <source>
        <strain evidence="2">211/11P</strain>
    </source>
</reference>
<feature type="region of interest" description="Disordered" evidence="1">
    <location>
        <begin position="226"/>
        <end position="290"/>
    </location>
</feature>
<feature type="compositionally biased region" description="Basic residues" evidence="1">
    <location>
        <begin position="818"/>
        <end position="830"/>
    </location>
</feature>
<protein>
    <submittedName>
        <fullName evidence="2">Uncharacterized protein</fullName>
    </submittedName>
</protein>
<name>A0A9D4YYI6_CHLVU</name>
<feature type="compositionally biased region" description="Polar residues" evidence="1">
    <location>
        <begin position="1"/>
        <end position="11"/>
    </location>
</feature>
<sequence length="830" mass="88581">MGDPSTSTSAAAQHPSPYVHGAHNVTYGYGKRNGNNSGRFRPETKAQIIVGWQNLDMAARSFSDTAQAAPGPPQSRRMGRGQLDRETTSETTTCKGAISCLQQVFETQTLEAGNQGLGDVVAELEAEGSPESLRLAERLRRCLFVGKRYAGEAFDLYFSEQAEDGTCNYWGLALQYRVPRLKQHWKLGQKERSVFKVQRAVTLHGQVAALFTGYRFYCASAGELPPPGSLSPQPDSEEAEELEMAVEEDEELAAGEEDEELEMAVEEDEERAAGEGAEQQGGGAQAEPGDAEHGHYFDALAAGLQGADNMKEFVCLLAEKVLVIPPLPDMSASTGVLHPHCFLGQHQSQYAKLQHAAFQWLARSLPEGWQDIQLAQLKHLLQLASNAVGGTVAAALALLQGEEAGATTLGEAVLLLGEAADDALRQQKQQEQQKQQQQQQVEQQQVEHLDGQAEQPQQEQQQQPQQQVEHGEHELSIKLWEGIAGYKTSHVSIGNFLMHGGQAVLVLSPEKDAQDAPAMLFHAAALVGTAALAGQRVEPSVFAAASVEPGAAAQQRIRSLHVSSTDACAAARVGPELHRLVYCSFPAAAHATGIDLAAGGTGYRLSAEERTFGQPDNTHEGEEADGAAESIGTSGWLAALLSSCSSSEDASQLKAAVTSASLSGLVDLTSLRGALMHFRQRLEKAGVQLASTANNGGPASRRRLGGGDEEHGAALQAALTTWEKCLRSIGAGPIAGLKGSPGAGAVLDEWRLKVETGWPEAKPCFETALQEGLTLSQLQNRWSSGGSKGLGPWVGTNPDPSLQLKTKRGPAKGQGGRPPKHKKKSFHSKF</sequence>
<dbReference type="GO" id="GO:0031490">
    <property type="term" value="F:chromatin DNA binding"/>
    <property type="evidence" value="ECO:0007669"/>
    <property type="project" value="InterPro"/>
</dbReference>
<feature type="region of interest" description="Disordered" evidence="1">
    <location>
        <begin position="784"/>
        <end position="830"/>
    </location>
</feature>
<dbReference type="EMBL" id="SIDB01000005">
    <property type="protein sequence ID" value="KAI3432342.1"/>
    <property type="molecule type" value="Genomic_DNA"/>
</dbReference>
<feature type="region of interest" description="Disordered" evidence="1">
    <location>
        <begin position="1"/>
        <end position="40"/>
    </location>
</feature>
<dbReference type="AlphaFoldDB" id="A0A9D4YYI6"/>
<dbReference type="PANTHER" id="PTHR33137">
    <property type="entry name" value="MEDIATOR OF RNA POLYMERASE II TRANSCRIPTION SUBUNIT 15A-RELATED"/>
    <property type="match status" value="1"/>
</dbReference>
<dbReference type="PANTHER" id="PTHR33137:SF43">
    <property type="entry name" value="C2H2-TYPE DOMAIN-CONTAINING PROTEIN"/>
    <property type="match status" value="1"/>
</dbReference>
<gene>
    <name evidence="2" type="ORF">D9Q98_003899</name>
</gene>
<dbReference type="InterPro" id="IPR044661">
    <property type="entry name" value="MED15a/b/c-like"/>
</dbReference>
<dbReference type="Proteomes" id="UP001055712">
    <property type="component" value="Unassembled WGS sequence"/>
</dbReference>
<evidence type="ECO:0000313" key="2">
    <source>
        <dbReference type="EMBL" id="KAI3432342.1"/>
    </source>
</evidence>
<feature type="compositionally biased region" description="Low complexity" evidence="1">
    <location>
        <begin position="452"/>
        <end position="467"/>
    </location>
</feature>
<feature type="compositionally biased region" description="Acidic residues" evidence="1">
    <location>
        <begin position="235"/>
        <end position="270"/>
    </location>
</feature>
<evidence type="ECO:0000313" key="3">
    <source>
        <dbReference type="Proteomes" id="UP001055712"/>
    </source>
</evidence>
<proteinExistence type="predicted"/>
<dbReference type="OrthoDB" id="521388at2759"/>
<keyword evidence="3" id="KW-1185">Reference proteome</keyword>
<feature type="compositionally biased region" description="Low complexity" evidence="1">
    <location>
        <begin position="426"/>
        <end position="444"/>
    </location>
</feature>
<dbReference type="GO" id="GO:0003713">
    <property type="term" value="F:transcription coactivator activity"/>
    <property type="evidence" value="ECO:0007669"/>
    <property type="project" value="InterPro"/>
</dbReference>
<feature type="region of interest" description="Disordered" evidence="1">
    <location>
        <begin position="426"/>
        <end position="472"/>
    </location>
</feature>
<reference evidence="2" key="2">
    <citation type="submission" date="2020-11" db="EMBL/GenBank/DDBJ databases">
        <authorList>
            <person name="Cecchin M."/>
            <person name="Marcolungo L."/>
            <person name="Rossato M."/>
            <person name="Girolomoni L."/>
            <person name="Cosentino E."/>
            <person name="Cuine S."/>
            <person name="Li-Beisson Y."/>
            <person name="Delledonne M."/>
            <person name="Ballottari M."/>
        </authorList>
    </citation>
    <scope>NUCLEOTIDE SEQUENCE</scope>
    <source>
        <strain evidence="2">211/11P</strain>
        <tissue evidence="2">Whole cell</tissue>
    </source>
</reference>